<accession>A0A4Z1NV56</accession>
<reference evidence="1 2" key="1">
    <citation type="submission" date="2019-04" db="EMBL/GenBank/DDBJ databases">
        <title>High contiguity whole genome sequence and gene annotation resource for two Venturia nashicola isolates.</title>
        <authorList>
            <person name="Prokchorchik M."/>
            <person name="Won K."/>
            <person name="Lee Y."/>
            <person name="Choi E.D."/>
            <person name="Segonzac C."/>
            <person name="Sohn K.H."/>
        </authorList>
    </citation>
    <scope>NUCLEOTIDE SEQUENCE [LARGE SCALE GENOMIC DNA]</scope>
    <source>
        <strain evidence="1 2">PRI2</strain>
    </source>
</reference>
<evidence type="ECO:0000313" key="2">
    <source>
        <dbReference type="Proteomes" id="UP000298493"/>
    </source>
</evidence>
<keyword evidence="2" id="KW-1185">Reference proteome</keyword>
<protein>
    <submittedName>
        <fullName evidence="1">Uncharacterized protein</fullName>
    </submittedName>
</protein>
<name>A0A4Z1NV56_9PEZI</name>
<gene>
    <name evidence="1" type="ORF">E6O75_ATG08425</name>
</gene>
<dbReference type="Proteomes" id="UP000298493">
    <property type="component" value="Unassembled WGS sequence"/>
</dbReference>
<dbReference type="EMBL" id="SNSC02000021">
    <property type="protein sequence ID" value="TID15172.1"/>
    <property type="molecule type" value="Genomic_DNA"/>
</dbReference>
<dbReference type="AlphaFoldDB" id="A0A4Z1NV56"/>
<evidence type="ECO:0000313" key="1">
    <source>
        <dbReference type="EMBL" id="TID15172.1"/>
    </source>
</evidence>
<organism evidence="1 2">
    <name type="scientific">Venturia nashicola</name>
    <dbReference type="NCBI Taxonomy" id="86259"/>
    <lineage>
        <taxon>Eukaryota</taxon>
        <taxon>Fungi</taxon>
        <taxon>Dikarya</taxon>
        <taxon>Ascomycota</taxon>
        <taxon>Pezizomycotina</taxon>
        <taxon>Dothideomycetes</taxon>
        <taxon>Pleosporomycetidae</taxon>
        <taxon>Venturiales</taxon>
        <taxon>Venturiaceae</taxon>
        <taxon>Venturia</taxon>
    </lineage>
</organism>
<comment type="caution">
    <text evidence="1">The sequence shown here is derived from an EMBL/GenBank/DDBJ whole genome shotgun (WGS) entry which is preliminary data.</text>
</comment>
<sequence>MGPMFRGCNLASVDVYAIGTASLATMQYLGEAMRQRPLFEFPARGPIVGRTDTQITNSAGIIVNVSVTLDLNFLYSGRHSRYRHAFGGKQGGNLENLISNVYNK</sequence>
<proteinExistence type="predicted"/>